<evidence type="ECO:0000313" key="3">
    <source>
        <dbReference type="Proteomes" id="UP000542674"/>
    </source>
</evidence>
<proteinExistence type="predicted"/>
<feature type="domain" description="DUF397" evidence="1">
    <location>
        <begin position="6"/>
        <end position="60"/>
    </location>
</feature>
<gene>
    <name evidence="2" type="ORF">F4559_003839</name>
</gene>
<dbReference type="RefSeq" id="WP_184670493.1">
    <property type="nucleotide sequence ID" value="NZ_BAABAI010000024.1"/>
</dbReference>
<dbReference type="AlphaFoldDB" id="A0A7W7T758"/>
<dbReference type="InterPro" id="IPR007278">
    <property type="entry name" value="DUF397"/>
</dbReference>
<dbReference type="EMBL" id="JACHJS010000001">
    <property type="protein sequence ID" value="MBB4966480.1"/>
    <property type="molecule type" value="Genomic_DNA"/>
</dbReference>
<protein>
    <recommendedName>
        <fullName evidence="1">DUF397 domain-containing protein</fullName>
    </recommendedName>
</protein>
<accession>A0A7W7T758</accession>
<reference evidence="2 3" key="1">
    <citation type="submission" date="2020-08" db="EMBL/GenBank/DDBJ databases">
        <title>Sequencing the genomes of 1000 actinobacteria strains.</title>
        <authorList>
            <person name="Klenk H.-P."/>
        </authorList>
    </citation>
    <scope>NUCLEOTIDE SEQUENCE [LARGE SCALE GENOMIC DNA]</scope>
    <source>
        <strain evidence="2 3">DSM 45084</strain>
    </source>
</reference>
<organism evidence="2 3">
    <name type="scientific">Saccharothrix violaceirubra</name>
    <dbReference type="NCBI Taxonomy" id="413306"/>
    <lineage>
        <taxon>Bacteria</taxon>
        <taxon>Bacillati</taxon>
        <taxon>Actinomycetota</taxon>
        <taxon>Actinomycetes</taxon>
        <taxon>Pseudonocardiales</taxon>
        <taxon>Pseudonocardiaceae</taxon>
        <taxon>Saccharothrix</taxon>
    </lineage>
</organism>
<sequence>MTSTWTWRKSRRSAGNGACVELATRPGTRLTAVRDSKIGDDSPVLAFGPGGMRAFLLMAKDGKLDHPA</sequence>
<evidence type="ECO:0000313" key="2">
    <source>
        <dbReference type="EMBL" id="MBB4966480.1"/>
    </source>
</evidence>
<evidence type="ECO:0000259" key="1">
    <source>
        <dbReference type="Pfam" id="PF04149"/>
    </source>
</evidence>
<comment type="caution">
    <text evidence="2">The sequence shown here is derived from an EMBL/GenBank/DDBJ whole genome shotgun (WGS) entry which is preliminary data.</text>
</comment>
<keyword evidence="3" id="KW-1185">Reference proteome</keyword>
<dbReference type="Proteomes" id="UP000542674">
    <property type="component" value="Unassembled WGS sequence"/>
</dbReference>
<dbReference type="Pfam" id="PF04149">
    <property type="entry name" value="DUF397"/>
    <property type="match status" value="1"/>
</dbReference>
<name>A0A7W7T758_9PSEU</name>